<keyword evidence="1" id="KW-0812">Transmembrane</keyword>
<protein>
    <submittedName>
        <fullName evidence="2">Uncharacterized protein</fullName>
    </submittedName>
</protein>
<proteinExistence type="predicted"/>
<accession>A0AAE4IXT9</accession>
<comment type="caution">
    <text evidence="2">The sequence shown here is derived from an EMBL/GenBank/DDBJ whole genome shotgun (WGS) entry which is preliminary data.</text>
</comment>
<sequence>MAFISIVLMLPEYSASFTGWGLADLTAYLTNAGLWAGPAVAIFIIVGGLYYLLWGKNKYTGPIIMGSED</sequence>
<evidence type="ECO:0000313" key="3">
    <source>
        <dbReference type="Proteomes" id="UP001248822"/>
    </source>
</evidence>
<organism evidence="2 3">
    <name type="scientific">Pseudenterobacter timonensis</name>
    <dbReference type="NCBI Taxonomy" id="1755099"/>
    <lineage>
        <taxon>Bacteria</taxon>
        <taxon>Pseudomonadati</taxon>
        <taxon>Pseudomonadota</taxon>
        <taxon>Gammaproteobacteria</taxon>
        <taxon>Enterobacterales</taxon>
        <taxon>Enterobacteriaceae</taxon>
        <taxon>Pseudenterobacter</taxon>
    </lineage>
</organism>
<dbReference type="RefSeq" id="WP_310827890.1">
    <property type="nucleotide sequence ID" value="NZ_JAQGEC010000088.1"/>
</dbReference>
<name>A0AAE4IXT9_9ENTR</name>
<feature type="transmembrane region" description="Helical" evidence="1">
    <location>
        <begin position="32"/>
        <end position="53"/>
    </location>
</feature>
<gene>
    <name evidence="2" type="ORF">O7047_22365</name>
</gene>
<keyword evidence="1" id="KW-0472">Membrane</keyword>
<dbReference type="Proteomes" id="UP001248822">
    <property type="component" value="Unassembled WGS sequence"/>
</dbReference>
<keyword evidence="1" id="KW-1133">Transmembrane helix</keyword>
<feature type="non-terminal residue" evidence="2">
    <location>
        <position position="69"/>
    </location>
</feature>
<dbReference type="EMBL" id="JAQGEC010000088">
    <property type="protein sequence ID" value="MDR9892947.1"/>
    <property type="molecule type" value="Genomic_DNA"/>
</dbReference>
<evidence type="ECO:0000256" key="1">
    <source>
        <dbReference type="SAM" id="Phobius"/>
    </source>
</evidence>
<evidence type="ECO:0000313" key="2">
    <source>
        <dbReference type="EMBL" id="MDR9892947.1"/>
    </source>
</evidence>
<reference evidence="2" key="1">
    <citation type="submission" date="2022-12" db="EMBL/GenBank/DDBJ databases">
        <title>NDM-1 containing novel ST 2018 Pseudenterobacter timonensis.</title>
        <authorList>
            <person name="Halder G."/>
            <person name="Mandal S."/>
            <person name="Dutta S."/>
        </authorList>
    </citation>
    <scope>NUCLEOTIDE SEQUENCE</scope>
    <source>
        <strain evidence="2">CNCI147</strain>
    </source>
</reference>
<dbReference type="AlphaFoldDB" id="A0AAE4IXT9"/>